<evidence type="ECO:0000313" key="3">
    <source>
        <dbReference type="Proteomes" id="UP001058514"/>
    </source>
</evidence>
<gene>
    <name evidence="2" type="ORF">K3718_14385</name>
</gene>
<dbReference type="PROSITE" id="PS50994">
    <property type="entry name" value="INTEGRASE"/>
    <property type="match status" value="1"/>
</dbReference>
<dbReference type="SUPFAM" id="SSF53098">
    <property type="entry name" value="Ribonuclease H-like"/>
    <property type="match status" value="1"/>
</dbReference>
<sequence length="362" mass="41642">MKKTRFTEAQILGVLRQMEGGVPAAELCREHGMSSATLYKWRAKYGGMDASLISEMKAMAEENRRLKRMYADVSMQNDLLKEALGKKLIRPAQRRELAVKAVAMKGVSIALACRAFDVSETCYQYGPKLDGENEQIAGLLLGLTAARKTWGFGLCFLYLRNVQGHRWNHKRVYRIYRELELNLRIKPRKRLKREKPDELAVPEVPNEVWSMDFMADRLGDGRQFRLLNVLDDFNREGLGIEIDFSLPAERVVRALNQIIEWRGAPGTIRVDNGPEYVSGTLMEWAENRGIALAYIQPGKPQQNAYVERYNRTVRHEWLDLYIFESIEEVQQIATEWLWSYNHERPNMGNGGMTPAQKLKMAA</sequence>
<proteinExistence type="predicted"/>
<dbReference type="InterPro" id="IPR001584">
    <property type="entry name" value="Integrase_cat-core"/>
</dbReference>
<evidence type="ECO:0000313" key="2">
    <source>
        <dbReference type="EMBL" id="UWQ40727.1"/>
    </source>
</evidence>
<dbReference type="PANTHER" id="PTHR47515">
    <property type="entry name" value="LOW CALCIUM RESPONSE LOCUS PROTEIN T"/>
    <property type="match status" value="1"/>
</dbReference>
<name>A0ABY5WGX0_9RHOB</name>
<dbReference type="SUPFAM" id="SSF46689">
    <property type="entry name" value="Homeodomain-like"/>
    <property type="match status" value="1"/>
</dbReference>
<dbReference type="InterPro" id="IPR009057">
    <property type="entry name" value="Homeodomain-like_sf"/>
</dbReference>
<dbReference type="Proteomes" id="UP001058514">
    <property type="component" value="Chromosome"/>
</dbReference>
<dbReference type="Gene3D" id="3.30.420.10">
    <property type="entry name" value="Ribonuclease H-like superfamily/Ribonuclease H"/>
    <property type="match status" value="1"/>
</dbReference>
<dbReference type="PANTHER" id="PTHR47515:SF2">
    <property type="entry name" value="INTEGRASE CORE DOMAIN PROTEIN"/>
    <property type="match status" value="1"/>
</dbReference>
<dbReference type="RefSeq" id="WP_259964017.1">
    <property type="nucleotide sequence ID" value="NZ_CP081051.1"/>
</dbReference>
<accession>A0ABY5WGX0</accession>
<keyword evidence="3" id="KW-1185">Reference proteome</keyword>
<dbReference type="NCBIfam" id="NF033516">
    <property type="entry name" value="transpos_IS3"/>
    <property type="match status" value="1"/>
</dbReference>
<dbReference type="InterPro" id="IPR036397">
    <property type="entry name" value="RNaseH_sf"/>
</dbReference>
<feature type="domain" description="Integrase catalytic" evidence="1">
    <location>
        <begin position="201"/>
        <end position="362"/>
    </location>
</feature>
<dbReference type="InterPro" id="IPR048020">
    <property type="entry name" value="Transpos_IS3"/>
</dbReference>
<dbReference type="InterPro" id="IPR012337">
    <property type="entry name" value="RNaseH-like_sf"/>
</dbReference>
<reference evidence="2" key="1">
    <citation type="submission" date="2021-08" db="EMBL/GenBank/DDBJ databases">
        <authorList>
            <person name="Nwanade C."/>
            <person name="Wang M."/>
            <person name="Masoudi A."/>
            <person name="Yu Z."/>
            <person name="Liu J."/>
        </authorList>
    </citation>
    <scope>NUCLEOTIDE SEQUENCE</scope>
    <source>
        <strain evidence="2">S166</strain>
    </source>
</reference>
<organism evidence="2 3">
    <name type="scientific">Leisingera aquaemixtae</name>
    <dbReference type="NCBI Taxonomy" id="1396826"/>
    <lineage>
        <taxon>Bacteria</taxon>
        <taxon>Pseudomonadati</taxon>
        <taxon>Pseudomonadota</taxon>
        <taxon>Alphaproteobacteria</taxon>
        <taxon>Rhodobacterales</taxon>
        <taxon>Roseobacteraceae</taxon>
        <taxon>Leisingera</taxon>
    </lineage>
</organism>
<dbReference type="EMBL" id="CP081051">
    <property type="protein sequence ID" value="UWQ40727.1"/>
    <property type="molecule type" value="Genomic_DNA"/>
</dbReference>
<dbReference type="Pfam" id="PF13683">
    <property type="entry name" value="rve_3"/>
    <property type="match status" value="1"/>
</dbReference>
<evidence type="ECO:0000259" key="1">
    <source>
        <dbReference type="PROSITE" id="PS50994"/>
    </source>
</evidence>
<dbReference type="InterPro" id="IPR002514">
    <property type="entry name" value="Transposase_8"/>
</dbReference>
<dbReference type="Pfam" id="PF01527">
    <property type="entry name" value="HTH_Tnp_1"/>
    <property type="match status" value="1"/>
</dbReference>
<protein>
    <submittedName>
        <fullName evidence="2">IS3 family transposase</fullName>
    </submittedName>
</protein>